<dbReference type="Proteomes" id="UP000725002">
    <property type="component" value="Unassembled WGS sequence"/>
</dbReference>
<organism evidence="2 3">
    <name type="scientific">Candidatus Cryptobacteroides avicola</name>
    <dbReference type="NCBI Taxonomy" id="2840757"/>
    <lineage>
        <taxon>Bacteria</taxon>
        <taxon>Pseudomonadati</taxon>
        <taxon>Bacteroidota</taxon>
        <taxon>Bacteroidia</taxon>
        <taxon>Bacteroidales</taxon>
        <taxon>Candidatus Cryptobacteroides</taxon>
    </lineage>
</organism>
<evidence type="ECO:0000313" key="2">
    <source>
        <dbReference type="EMBL" id="MBO8484075.1"/>
    </source>
</evidence>
<sequence>MARTEEIVNSVSRISSGTKISGELFSTNDLRIDGCFSGKIFSKGRIVIGETAEVSGEIICTNADIWGRLKGDIYVKDILSMKKGSKVDGNLNVNKIVVELGVAFNGTCRMITTEEFDKTAGTACAQMDASVEDGGRKKEAGK</sequence>
<reference evidence="2" key="1">
    <citation type="submission" date="2020-10" db="EMBL/GenBank/DDBJ databases">
        <authorList>
            <person name="Gilroy R."/>
        </authorList>
    </citation>
    <scope>NUCLEOTIDE SEQUENCE</scope>
    <source>
        <strain evidence="2">G3-8215</strain>
    </source>
</reference>
<dbReference type="AlphaFoldDB" id="A0A940IIT7"/>
<evidence type="ECO:0000313" key="3">
    <source>
        <dbReference type="Proteomes" id="UP000725002"/>
    </source>
</evidence>
<dbReference type="Pfam" id="PF04519">
    <property type="entry name" value="Bactofilin"/>
    <property type="match status" value="1"/>
</dbReference>
<protein>
    <submittedName>
        <fullName evidence="2">Polymer-forming cytoskeletal protein</fullName>
    </submittedName>
</protein>
<evidence type="ECO:0000256" key="1">
    <source>
        <dbReference type="ARBA" id="ARBA00044755"/>
    </source>
</evidence>
<gene>
    <name evidence="2" type="ORF">IAB75_08200</name>
</gene>
<dbReference type="EMBL" id="JADILV010000056">
    <property type="protein sequence ID" value="MBO8484075.1"/>
    <property type="molecule type" value="Genomic_DNA"/>
</dbReference>
<reference evidence="2" key="2">
    <citation type="journal article" date="2021" name="PeerJ">
        <title>Extensive microbial diversity within the chicken gut microbiome revealed by metagenomics and culture.</title>
        <authorList>
            <person name="Gilroy R."/>
            <person name="Ravi A."/>
            <person name="Getino M."/>
            <person name="Pursley I."/>
            <person name="Horton D.L."/>
            <person name="Alikhan N.F."/>
            <person name="Baker D."/>
            <person name="Gharbi K."/>
            <person name="Hall N."/>
            <person name="Watson M."/>
            <person name="Adriaenssens E.M."/>
            <person name="Foster-Nyarko E."/>
            <person name="Jarju S."/>
            <person name="Secka A."/>
            <person name="Antonio M."/>
            <person name="Oren A."/>
            <person name="Chaudhuri R.R."/>
            <person name="La Ragione R."/>
            <person name="Hildebrand F."/>
            <person name="Pallen M.J."/>
        </authorList>
    </citation>
    <scope>NUCLEOTIDE SEQUENCE</scope>
    <source>
        <strain evidence="2">G3-8215</strain>
    </source>
</reference>
<dbReference type="PANTHER" id="PTHR35024">
    <property type="entry name" value="HYPOTHETICAL CYTOSOLIC PROTEIN"/>
    <property type="match status" value="1"/>
</dbReference>
<accession>A0A940IIT7</accession>
<name>A0A940IIT7_9BACT</name>
<dbReference type="PANTHER" id="PTHR35024:SF4">
    <property type="entry name" value="POLYMER-FORMING CYTOSKELETAL PROTEIN"/>
    <property type="match status" value="1"/>
</dbReference>
<comment type="similarity">
    <text evidence="1">Belongs to the bactofilin family.</text>
</comment>
<comment type="caution">
    <text evidence="2">The sequence shown here is derived from an EMBL/GenBank/DDBJ whole genome shotgun (WGS) entry which is preliminary data.</text>
</comment>
<dbReference type="InterPro" id="IPR007607">
    <property type="entry name" value="BacA/B"/>
</dbReference>
<proteinExistence type="inferred from homology"/>